<dbReference type="SUPFAM" id="SSF57059">
    <property type="entry name" value="omega toxin-like"/>
    <property type="match status" value="1"/>
</dbReference>
<dbReference type="PROSITE" id="PS60021">
    <property type="entry name" value="HWTX_1"/>
    <property type="match status" value="1"/>
</dbReference>
<reference evidence="6" key="2">
    <citation type="submission" date="2019-04" db="EMBL/GenBank/DDBJ databases">
        <title>Unravelling the molecular evolution of spider venoms.</title>
        <authorList>
            <person name="Pineda S."/>
        </authorList>
    </citation>
    <scope>NUCLEOTIDE SEQUENCE</scope>
</reference>
<dbReference type="GO" id="GO:0008200">
    <property type="term" value="F:ion channel inhibitor activity"/>
    <property type="evidence" value="ECO:0007669"/>
    <property type="project" value="InterPro"/>
</dbReference>
<comment type="subcellular location">
    <subcellularLocation>
        <location evidence="1">Secreted</location>
    </subcellularLocation>
</comment>
<name>A0A482ZH99_9ARAC</name>
<evidence type="ECO:0000256" key="5">
    <source>
        <dbReference type="SAM" id="SignalP"/>
    </source>
</evidence>
<evidence type="ECO:0000256" key="1">
    <source>
        <dbReference type="ARBA" id="ARBA00004613"/>
    </source>
</evidence>
<dbReference type="Pfam" id="PF07740">
    <property type="entry name" value="Toxin_12"/>
    <property type="match status" value="1"/>
</dbReference>
<dbReference type="GO" id="GO:0090729">
    <property type="term" value="F:toxin activity"/>
    <property type="evidence" value="ECO:0007669"/>
    <property type="project" value="UniProtKB-KW"/>
</dbReference>
<evidence type="ECO:0000313" key="6">
    <source>
        <dbReference type="EMBL" id="SMD29819.1"/>
    </source>
</evidence>
<protein>
    <submittedName>
        <fullName evidence="6">U18-Theraphotoxin-Sfo1a_2</fullName>
    </submittedName>
</protein>
<feature type="chain" id="PRO_5019797293" evidence="5">
    <location>
        <begin position="22"/>
        <end position="81"/>
    </location>
</feature>
<evidence type="ECO:0000256" key="4">
    <source>
        <dbReference type="ARBA" id="ARBA00023157"/>
    </source>
</evidence>
<keyword evidence="4" id="KW-1015">Disulfide bond</keyword>
<evidence type="ECO:0000256" key="2">
    <source>
        <dbReference type="ARBA" id="ARBA00022525"/>
    </source>
</evidence>
<dbReference type="InterPro" id="IPR011696">
    <property type="entry name" value="Huwentoxin-1"/>
</dbReference>
<sequence>MKTSTLLVIAGIALLAVVCNSLELKEQDSLREMLSAVLQLQEPQERDCKTFGKACKYPGNECCEGLTCSRRDRWCKVYLGK</sequence>
<dbReference type="AlphaFoldDB" id="A0A482ZH99"/>
<keyword evidence="2" id="KW-0964">Secreted</keyword>
<dbReference type="InterPro" id="IPR013140">
    <property type="entry name" value="Huwentoxin_CS1"/>
</dbReference>
<organism evidence="6">
    <name type="scientific">Selenotholus foelschei</name>
    <dbReference type="NCBI Taxonomy" id="1905327"/>
    <lineage>
        <taxon>Eukaryota</taxon>
        <taxon>Metazoa</taxon>
        <taxon>Ecdysozoa</taxon>
        <taxon>Arthropoda</taxon>
        <taxon>Chelicerata</taxon>
        <taxon>Arachnida</taxon>
        <taxon>Araneae</taxon>
        <taxon>Mygalomorphae</taxon>
        <taxon>Avicularoidea</taxon>
        <taxon>Theraphosidae</taxon>
        <taxon>Selenotholus</taxon>
    </lineage>
</organism>
<reference evidence="6" key="1">
    <citation type="submission" date="2017-03" db="EMBL/GenBank/DDBJ databases">
        <authorList>
            <person name="QRISCLOUD D."/>
        </authorList>
    </citation>
    <scope>NUCLEOTIDE SEQUENCE</scope>
</reference>
<dbReference type="GO" id="GO:0005576">
    <property type="term" value="C:extracellular region"/>
    <property type="evidence" value="ECO:0007669"/>
    <property type="project" value="UniProtKB-SubCell"/>
</dbReference>
<keyword evidence="5" id="KW-0732">Signal</keyword>
<evidence type="ECO:0000256" key="3">
    <source>
        <dbReference type="ARBA" id="ARBA00022656"/>
    </source>
</evidence>
<accession>A0A482ZH99</accession>
<feature type="signal peptide" evidence="5">
    <location>
        <begin position="1"/>
        <end position="21"/>
    </location>
</feature>
<keyword evidence="3" id="KW-0800">Toxin</keyword>
<proteinExistence type="predicted"/>
<dbReference type="EMBL" id="HAGO01000131">
    <property type="protein sequence ID" value="SMD29819.1"/>
    <property type="molecule type" value="Transcribed_RNA"/>
</dbReference>